<keyword evidence="3" id="KW-1185">Reference proteome</keyword>
<dbReference type="Proteomes" id="UP000322530">
    <property type="component" value="Unassembled WGS sequence"/>
</dbReference>
<accession>A0A5A5TEJ3</accession>
<dbReference type="NCBIfam" id="TIGR02678">
    <property type="entry name" value="TIGR02678 family protein"/>
    <property type="match status" value="1"/>
</dbReference>
<dbReference type="AlphaFoldDB" id="A0A5A5TEJ3"/>
<evidence type="ECO:0000313" key="3">
    <source>
        <dbReference type="Proteomes" id="UP000322530"/>
    </source>
</evidence>
<dbReference type="RefSeq" id="WP_149402499.1">
    <property type="nucleotide sequence ID" value="NZ_BIXY01000046.1"/>
</dbReference>
<dbReference type="EMBL" id="BIXY01000046">
    <property type="protein sequence ID" value="GCF09566.1"/>
    <property type="molecule type" value="Genomic_DNA"/>
</dbReference>
<proteinExistence type="predicted"/>
<reference evidence="2 3" key="1">
    <citation type="submission" date="2019-01" db="EMBL/GenBank/DDBJ databases">
        <title>Draft genome sequence of Dictyobacter sp. Uno17.</title>
        <authorList>
            <person name="Wang C.M."/>
            <person name="Zheng Y."/>
            <person name="Sakai Y."/>
            <person name="Abe K."/>
            <person name="Yokota A."/>
            <person name="Yabe S."/>
        </authorList>
    </citation>
    <scope>NUCLEOTIDE SEQUENCE [LARGE SCALE GENOMIC DNA]</scope>
    <source>
        <strain evidence="2 3">Uno17</strain>
    </source>
</reference>
<feature type="region of interest" description="Disordered" evidence="1">
    <location>
        <begin position="426"/>
        <end position="455"/>
    </location>
</feature>
<dbReference type="OrthoDB" id="151092at2"/>
<evidence type="ECO:0000313" key="2">
    <source>
        <dbReference type="EMBL" id="GCF09566.1"/>
    </source>
</evidence>
<feature type="compositionally biased region" description="Basic residues" evidence="1">
    <location>
        <begin position="436"/>
        <end position="448"/>
    </location>
</feature>
<comment type="caution">
    <text evidence="2">The sequence shown here is derived from an EMBL/GenBank/DDBJ whole genome shotgun (WGS) entry which is preliminary data.</text>
</comment>
<protein>
    <recommendedName>
        <fullName evidence="4">TIGR02678 family protein</fullName>
    </recommendedName>
</protein>
<dbReference type="Pfam" id="PF09661">
    <property type="entry name" value="DUF2398"/>
    <property type="match status" value="1"/>
</dbReference>
<sequence length="455" mass="52059">MVEQVPQEVQAIQQEELAQEPITSQRTMLARDNTQPASSDIIKAHVTLLEHRVLLSTQGDHFRLVQHHYHRLQSWHDRHTGWRIQRSSTVMRLIRTLSTTTPGYLYERIKEPRDFACLTWILWYAEQRQLSGRGNDQQFLLSHLAEQIQEQSAQEAEGNEPFDFRRPGDRYSIQRALNYLEGLGGLQLVDGQTREWVEQSPDADVLYEFTDIARSLVSSLDARRVTQVAQRLNDPHTSIQPTYIAENDTTQPLARAWRVLLLGPAFCKFDDPVAFHALQQQSSQIAEELLNTFGWLLDLQRDYACIVRPAGSSSGPVNLLTPYGSNDQIALLLCNALREQVRSGTWNTPDSYGCVVVATEDMVQLFDAVRERYGENWGNEARHKSAQSLLNDVYRKMRQLGVMRGPDASGHLLILPTAARFKASYDKFEEQEKSNPRTRNKANTKRKKDQAPQAH</sequence>
<dbReference type="InterPro" id="IPR013494">
    <property type="entry name" value="CHP02678"/>
</dbReference>
<evidence type="ECO:0008006" key="4">
    <source>
        <dbReference type="Google" id="ProtNLM"/>
    </source>
</evidence>
<organism evidence="2 3">
    <name type="scientific">Dictyobacter arantiisoli</name>
    <dbReference type="NCBI Taxonomy" id="2014874"/>
    <lineage>
        <taxon>Bacteria</taxon>
        <taxon>Bacillati</taxon>
        <taxon>Chloroflexota</taxon>
        <taxon>Ktedonobacteria</taxon>
        <taxon>Ktedonobacterales</taxon>
        <taxon>Dictyobacteraceae</taxon>
        <taxon>Dictyobacter</taxon>
    </lineage>
</organism>
<feature type="compositionally biased region" description="Basic and acidic residues" evidence="1">
    <location>
        <begin position="426"/>
        <end position="435"/>
    </location>
</feature>
<evidence type="ECO:0000256" key="1">
    <source>
        <dbReference type="SAM" id="MobiDB-lite"/>
    </source>
</evidence>
<name>A0A5A5TEJ3_9CHLR</name>
<gene>
    <name evidence="2" type="ORF">KDI_31300</name>
</gene>